<dbReference type="Gene3D" id="2.30.30.100">
    <property type="match status" value="1"/>
</dbReference>
<feature type="region of interest" description="Disordered" evidence="2">
    <location>
        <begin position="231"/>
        <end position="310"/>
    </location>
</feature>
<dbReference type="GO" id="GO:0033962">
    <property type="term" value="P:P-body assembly"/>
    <property type="evidence" value="ECO:0007669"/>
    <property type="project" value="TreeGrafter"/>
</dbReference>
<feature type="compositionally biased region" description="Basic and acidic residues" evidence="2">
    <location>
        <begin position="109"/>
        <end position="138"/>
    </location>
</feature>
<dbReference type="SMART" id="SM01199">
    <property type="entry name" value="FDF"/>
    <property type="match status" value="1"/>
</dbReference>
<dbReference type="GO" id="GO:0003729">
    <property type="term" value="F:mRNA binding"/>
    <property type="evidence" value="ECO:0007669"/>
    <property type="project" value="TreeGrafter"/>
</dbReference>
<dbReference type="InterPro" id="IPR025609">
    <property type="entry name" value="Lsm14-like_N"/>
</dbReference>
<feature type="compositionally biased region" description="Low complexity" evidence="2">
    <location>
        <begin position="283"/>
        <end position="293"/>
    </location>
</feature>
<name>A0AAD8Y8G8_9STRA</name>
<feature type="domain" description="TFG box profile" evidence="4">
    <location>
        <begin position="229"/>
        <end position="249"/>
    </location>
</feature>
<feature type="compositionally biased region" description="Basic residues" evidence="2">
    <location>
        <begin position="253"/>
        <end position="276"/>
    </location>
</feature>
<protein>
    <submittedName>
        <fullName evidence="5">LSm14 family protein</fullName>
    </submittedName>
</protein>
<evidence type="ECO:0000313" key="5">
    <source>
        <dbReference type="EMBL" id="KAK1741756.1"/>
    </source>
</evidence>
<dbReference type="PROSITE" id="PS51512">
    <property type="entry name" value="DFDF"/>
    <property type="match status" value="1"/>
</dbReference>
<feature type="domain" description="DFDF" evidence="3">
    <location>
        <begin position="164"/>
        <end position="200"/>
    </location>
</feature>
<evidence type="ECO:0000313" key="6">
    <source>
        <dbReference type="Proteomes" id="UP001224775"/>
    </source>
</evidence>
<feature type="region of interest" description="Disordered" evidence="2">
    <location>
        <begin position="186"/>
        <end position="209"/>
    </location>
</feature>
<reference evidence="5" key="1">
    <citation type="submission" date="2023-06" db="EMBL/GenBank/DDBJ databases">
        <title>Survivors Of The Sea: Transcriptome response of Skeletonema marinoi to long-term dormancy.</title>
        <authorList>
            <person name="Pinder M.I.M."/>
            <person name="Kourtchenko O."/>
            <person name="Robertson E.K."/>
            <person name="Larsson T."/>
            <person name="Maumus F."/>
            <person name="Osuna-Cruz C.M."/>
            <person name="Vancaester E."/>
            <person name="Stenow R."/>
            <person name="Vandepoele K."/>
            <person name="Ploug H."/>
            <person name="Bruchert V."/>
            <person name="Godhe A."/>
            <person name="Topel M."/>
        </authorList>
    </citation>
    <scope>NUCLEOTIDE SEQUENCE</scope>
    <source>
        <strain evidence="5">R05AC</strain>
    </source>
</reference>
<dbReference type="InterPro" id="IPR019050">
    <property type="entry name" value="FDF_dom"/>
</dbReference>
<dbReference type="CDD" id="cd01736">
    <property type="entry name" value="LSm14_N"/>
    <property type="match status" value="1"/>
</dbReference>
<dbReference type="InterPro" id="IPR025768">
    <property type="entry name" value="TFG_box"/>
</dbReference>
<dbReference type="InterPro" id="IPR010920">
    <property type="entry name" value="LSM_dom_sf"/>
</dbReference>
<dbReference type="PROSITE" id="PS51536">
    <property type="entry name" value="TFG"/>
    <property type="match status" value="1"/>
</dbReference>
<dbReference type="Pfam" id="PF12701">
    <property type="entry name" value="LSM14"/>
    <property type="match status" value="1"/>
</dbReference>
<dbReference type="EMBL" id="JATAAI010000012">
    <property type="protein sequence ID" value="KAK1741756.1"/>
    <property type="molecule type" value="Genomic_DNA"/>
</dbReference>
<evidence type="ECO:0000256" key="1">
    <source>
        <dbReference type="PROSITE-ProRule" id="PRU00869"/>
    </source>
</evidence>
<dbReference type="Proteomes" id="UP001224775">
    <property type="component" value="Unassembled WGS sequence"/>
</dbReference>
<feature type="compositionally biased region" description="Basic and acidic residues" evidence="2">
    <location>
        <begin position="231"/>
        <end position="240"/>
    </location>
</feature>
<dbReference type="GO" id="GO:0000932">
    <property type="term" value="C:P-body"/>
    <property type="evidence" value="ECO:0007669"/>
    <property type="project" value="TreeGrafter"/>
</dbReference>
<evidence type="ECO:0000259" key="3">
    <source>
        <dbReference type="PROSITE" id="PS51512"/>
    </source>
</evidence>
<dbReference type="PANTHER" id="PTHR13586:SF0">
    <property type="entry name" value="TRAILER HITCH, ISOFORM H"/>
    <property type="match status" value="1"/>
</dbReference>
<dbReference type="AlphaFoldDB" id="A0AAD8Y8G8"/>
<comment type="caution">
    <text evidence="5">The sequence shown here is derived from an EMBL/GenBank/DDBJ whole genome shotgun (WGS) entry which is preliminary data.</text>
</comment>
<dbReference type="GO" id="GO:0034063">
    <property type="term" value="P:stress granule assembly"/>
    <property type="evidence" value="ECO:0007669"/>
    <property type="project" value="TreeGrafter"/>
</dbReference>
<dbReference type="InterPro" id="IPR025762">
    <property type="entry name" value="DFDF"/>
</dbReference>
<organism evidence="5 6">
    <name type="scientific">Skeletonema marinoi</name>
    <dbReference type="NCBI Taxonomy" id="267567"/>
    <lineage>
        <taxon>Eukaryota</taxon>
        <taxon>Sar</taxon>
        <taxon>Stramenopiles</taxon>
        <taxon>Ochrophyta</taxon>
        <taxon>Bacillariophyta</taxon>
        <taxon>Coscinodiscophyceae</taxon>
        <taxon>Thalassiosirophycidae</taxon>
        <taxon>Thalassiosirales</taxon>
        <taxon>Skeletonemataceae</taxon>
        <taxon>Skeletonema</taxon>
        <taxon>Skeletonema marinoi-dohrnii complex</taxon>
    </lineage>
</organism>
<proteinExistence type="predicted"/>
<dbReference type="SMART" id="SM01271">
    <property type="entry name" value="LSM14"/>
    <property type="match status" value="1"/>
</dbReference>
<gene>
    <name evidence="5" type="ORF">QTG54_007329</name>
</gene>
<evidence type="ECO:0000256" key="2">
    <source>
        <dbReference type="SAM" id="MobiDB-lite"/>
    </source>
</evidence>
<feature type="compositionally biased region" description="Acidic residues" evidence="2">
    <location>
        <begin position="193"/>
        <end position="205"/>
    </location>
</feature>
<dbReference type="PANTHER" id="PTHR13586">
    <property type="entry name" value="SCD6 PROTEIN-RELATED"/>
    <property type="match status" value="1"/>
</dbReference>
<evidence type="ECO:0000259" key="4">
    <source>
        <dbReference type="PROSITE" id="PS51536"/>
    </source>
</evidence>
<feature type="short sequence motif" description="TFG box" evidence="1">
    <location>
        <begin position="229"/>
        <end position="249"/>
    </location>
</feature>
<keyword evidence="6" id="KW-1185">Reference proteome</keyword>
<feature type="region of interest" description="Disordered" evidence="2">
    <location>
        <begin position="85"/>
        <end position="171"/>
    </location>
</feature>
<sequence>MASNPLIGNRISLISKKNIRYEGVLYSINESDATVALQDVKSFGTEGRELLDTTGQTNFVPPQDTVHTYLLFRGQDIKDLHVHEKQGTPAAAADTTPAKEEAPPAAAVETKKEESISEPETKKETSTKAKTESKENKPNAKKGGNQKKNMVGSGASLLNKKARGAKGDQIKVGEDFDFESNLEKFENTKISADDEEEDDIQEEDTNVYSAGDFFDSISCDAIDKANGIDNRLRGADERNLNLDTFGATSLGNNRRRYGGRGRGRGGRGRGRGRGRGGRGGGSRSNNSRNYEGGPAPRQNNRWKESSTTSA</sequence>
<dbReference type="SUPFAM" id="SSF50182">
    <property type="entry name" value="Sm-like ribonucleoproteins"/>
    <property type="match status" value="1"/>
</dbReference>
<accession>A0AAD8Y8G8</accession>